<dbReference type="AlphaFoldDB" id="A0A5D5AN47"/>
<keyword evidence="2" id="KW-0808">Transferase</keyword>
<dbReference type="CDD" id="cd02440">
    <property type="entry name" value="AdoMet_MTases"/>
    <property type="match status" value="1"/>
</dbReference>
<evidence type="ECO:0000313" key="2">
    <source>
        <dbReference type="EMBL" id="TYT61152.1"/>
    </source>
</evidence>
<dbReference type="Proteomes" id="UP000324104">
    <property type="component" value="Unassembled WGS sequence"/>
</dbReference>
<keyword evidence="2" id="KW-0489">Methyltransferase</keyword>
<accession>A0A5D5AN47</accession>
<dbReference type="RefSeq" id="WP_149082353.1">
    <property type="nucleotide sequence ID" value="NZ_VTAW01000022.1"/>
</dbReference>
<dbReference type="Gene3D" id="3.40.50.150">
    <property type="entry name" value="Vaccinia Virus protein VP39"/>
    <property type="match status" value="1"/>
</dbReference>
<gene>
    <name evidence="2" type="ORF">FYC77_15225</name>
</gene>
<dbReference type="InterPro" id="IPR007848">
    <property type="entry name" value="Small_mtfrase_dom"/>
</dbReference>
<keyword evidence="3" id="KW-1185">Reference proteome</keyword>
<dbReference type="PANTHER" id="PTHR23290">
    <property type="entry name" value="RRNA N6-ADENOSINE-METHYLTRANSFERASE METTL5"/>
    <property type="match status" value="1"/>
</dbReference>
<dbReference type="GO" id="GO:0032259">
    <property type="term" value="P:methylation"/>
    <property type="evidence" value="ECO:0007669"/>
    <property type="project" value="UniProtKB-KW"/>
</dbReference>
<dbReference type="SUPFAM" id="SSF53335">
    <property type="entry name" value="S-adenosyl-L-methionine-dependent methyltransferases"/>
    <property type="match status" value="1"/>
</dbReference>
<comment type="caution">
    <text evidence="2">The sequence shown here is derived from an EMBL/GenBank/DDBJ whole genome shotgun (WGS) entry which is preliminary data.</text>
</comment>
<dbReference type="Pfam" id="PF05175">
    <property type="entry name" value="MTS"/>
    <property type="match status" value="1"/>
</dbReference>
<evidence type="ECO:0000259" key="1">
    <source>
        <dbReference type="Pfam" id="PF05175"/>
    </source>
</evidence>
<evidence type="ECO:0000313" key="3">
    <source>
        <dbReference type="Proteomes" id="UP000324104"/>
    </source>
</evidence>
<dbReference type="EMBL" id="VTAW01000022">
    <property type="protein sequence ID" value="TYT61152.1"/>
    <property type="molecule type" value="Genomic_DNA"/>
</dbReference>
<reference evidence="2 3" key="1">
    <citation type="submission" date="2019-08" db="EMBL/GenBank/DDBJ databases">
        <title>Archaea genome.</title>
        <authorList>
            <person name="Kajale S."/>
            <person name="Shouche Y."/>
            <person name="Deshpande N."/>
            <person name="Sharma A."/>
        </authorList>
    </citation>
    <scope>NUCLEOTIDE SEQUENCE [LARGE SCALE GENOMIC DNA]</scope>
    <source>
        <strain evidence="2 3">ESP3B_9</strain>
    </source>
</reference>
<sequence length="212" mass="22929">MAGLSRRQLARTLESVDDFADPSVELEQYLTPPELAAHLTHLASLQGDLERPVIDLGTGTGMLAIAASLASAGRVIGIDVDADALALARRNATAIDIGGRSARGIDWLRGDVTRHPFSIADATVVSNPPFGAQRGNRHADRAFLETARAVADVSYTIHNEGSQEFVESFAADKGGDVTHAFRASFSIDRRFEFHTADRETLEAEVFRIEWDG</sequence>
<organism evidence="2 3">
    <name type="scientific">Natrialba swarupiae</name>
    <dbReference type="NCBI Taxonomy" id="2448032"/>
    <lineage>
        <taxon>Archaea</taxon>
        <taxon>Methanobacteriati</taxon>
        <taxon>Methanobacteriota</taxon>
        <taxon>Stenosarchaea group</taxon>
        <taxon>Halobacteria</taxon>
        <taxon>Halobacteriales</taxon>
        <taxon>Natrialbaceae</taxon>
        <taxon>Natrialba</taxon>
    </lineage>
</organism>
<name>A0A5D5AN47_9EURY</name>
<dbReference type="InterPro" id="IPR051720">
    <property type="entry name" value="rRNA_MeTrfase/Polyamine_Synth"/>
</dbReference>
<dbReference type="GO" id="GO:0008168">
    <property type="term" value="F:methyltransferase activity"/>
    <property type="evidence" value="ECO:0007669"/>
    <property type="project" value="UniProtKB-KW"/>
</dbReference>
<proteinExistence type="predicted"/>
<dbReference type="InterPro" id="IPR029063">
    <property type="entry name" value="SAM-dependent_MTases_sf"/>
</dbReference>
<dbReference type="PANTHER" id="PTHR23290:SF0">
    <property type="entry name" value="RRNA N6-ADENOSINE-METHYLTRANSFERASE METTL5"/>
    <property type="match status" value="1"/>
</dbReference>
<feature type="domain" description="Methyltransferase small" evidence="1">
    <location>
        <begin position="43"/>
        <end position="149"/>
    </location>
</feature>
<protein>
    <submittedName>
        <fullName evidence="2">Methyltransferase</fullName>
    </submittedName>
</protein>